<evidence type="ECO:0000313" key="2">
    <source>
        <dbReference type="Proteomes" id="UP001601444"/>
    </source>
</evidence>
<protein>
    <submittedName>
        <fullName evidence="1">Uncharacterized protein</fullName>
    </submittedName>
</protein>
<dbReference type="RefSeq" id="WP_157224775.1">
    <property type="nucleotide sequence ID" value="NZ_JBIAMX010000029.1"/>
</dbReference>
<organism evidence="1 2">
    <name type="scientific">Nocardia thailandica</name>
    <dbReference type="NCBI Taxonomy" id="257275"/>
    <lineage>
        <taxon>Bacteria</taxon>
        <taxon>Bacillati</taxon>
        <taxon>Actinomycetota</taxon>
        <taxon>Actinomycetes</taxon>
        <taxon>Mycobacteriales</taxon>
        <taxon>Nocardiaceae</taxon>
        <taxon>Nocardia</taxon>
    </lineage>
</organism>
<accession>A0ABW6PWU6</accession>
<gene>
    <name evidence="1" type="ORF">ACFYTF_29125</name>
</gene>
<evidence type="ECO:0000313" key="1">
    <source>
        <dbReference type="EMBL" id="MFF0546906.1"/>
    </source>
</evidence>
<comment type="caution">
    <text evidence="1">The sequence shown here is derived from an EMBL/GenBank/DDBJ whole genome shotgun (WGS) entry which is preliminary data.</text>
</comment>
<sequence length="55" mass="5983">MTCKHCGTRCRRPDPILAGATLATCTEGRAEDRRLRGWDIQSAQGGRVLLAVRSA</sequence>
<dbReference type="Proteomes" id="UP001601444">
    <property type="component" value="Unassembled WGS sequence"/>
</dbReference>
<proteinExistence type="predicted"/>
<dbReference type="EMBL" id="JBIAMX010000029">
    <property type="protein sequence ID" value="MFF0546906.1"/>
    <property type="molecule type" value="Genomic_DNA"/>
</dbReference>
<keyword evidence="2" id="KW-1185">Reference proteome</keyword>
<name>A0ABW6PWU6_9NOCA</name>
<reference evidence="1 2" key="1">
    <citation type="submission" date="2024-10" db="EMBL/GenBank/DDBJ databases">
        <title>The Natural Products Discovery Center: Release of the First 8490 Sequenced Strains for Exploring Actinobacteria Biosynthetic Diversity.</title>
        <authorList>
            <person name="Kalkreuter E."/>
            <person name="Kautsar S.A."/>
            <person name="Yang D."/>
            <person name="Bader C.D."/>
            <person name="Teijaro C.N."/>
            <person name="Fluegel L."/>
            <person name="Davis C.M."/>
            <person name="Simpson J.R."/>
            <person name="Lauterbach L."/>
            <person name="Steele A.D."/>
            <person name="Gui C."/>
            <person name="Meng S."/>
            <person name="Li G."/>
            <person name="Viehrig K."/>
            <person name="Ye F."/>
            <person name="Su P."/>
            <person name="Kiefer A.F."/>
            <person name="Nichols A."/>
            <person name="Cepeda A.J."/>
            <person name="Yan W."/>
            <person name="Fan B."/>
            <person name="Jiang Y."/>
            <person name="Adhikari A."/>
            <person name="Zheng C.-J."/>
            <person name="Schuster L."/>
            <person name="Cowan T.M."/>
            <person name="Smanski M.J."/>
            <person name="Chevrette M.G."/>
            <person name="De Carvalho L.P.S."/>
            <person name="Shen B."/>
        </authorList>
    </citation>
    <scope>NUCLEOTIDE SEQUENCE [LARGE SCALE GENOMIC DNA]</scope>
    <source>
        <strain evidence="1 2">NPDC004045</strain>
    </source>
</reference>